<evidence type="ECO:0000256" key="1">
    <source>
        <dbReference type="SAM" id="MobiDB-lite"/>
    </source>
</evidence>
<organism evidence="2 3">
    <name type="scientific">Austropuccinia psidii MF-1</name>
    <dbReference type="NCBI Taxonomy" id="1389203"/>
    <lineage>
        <taxon>Eukaryota</taxon>
        <taxon>Fungi</taxon>
        <taxon>Dikarya</taxon>
        <taxon>Basidiomycota</taxon>
        <taxon>Pucciniomycotina</taxon>
        <taxon>Pucciniomycetes</taxon>
        <taxon>Pucciniales</taxon>
        <taxon>Sphaerophragmiaceae</taxon>
        <taxon>Austropuccinia</taxon>
    </lineage>
</organism>
<evidence type="ECO:0000313" key="3">
    <source>
        <dbReference type="Proteomes" id="UP000765509"/>
    </source>
</evidence>
<evidence type="ECO:0000313" key="2">
    <source>
        <dbReference type="EMBL" id="MBW0544779.1"/>
    </source>
</evidence>
<proteinExistence type="predicted"/>
<comment type="caution">
    <text evidence="2">The sequence shown here is derived from an EMBL/GenBank/DDBJ whole genome shotgun (WGS) entry which is preliminary data.</text>
</comment>
<dbReference type="Proteomes" id="UP000765509">
    <property type="component" value="Unassembled WGS sequence"/>
</dbReference>
<dbReference type="EMBL" id="AVOT02049610">
    <property type="protein sequence ID" value="MBW0544779.1"/>
    <property type="molecule type" value="Genomic_DNA"/>
</dbReference>
<accession>A0A9Q3IMM1</accession>
<feature type="region of interest" description="Disordered" evidence="1">
    <location>
        <begin position="87"/>
        <end position="106"/>
    </location>
</feature>
<gene>
    <name evidence="2" type="ORF">O181_084494</name>
</gene>
<sequence length="106" mass="11988">MKVTHALVTQPPLIQYRKSHDGKLNPMEYLQVIYNTAPGVPYLTSTVTPIETLKQDQNYLHHSSPHSKTKLVTTGCMQHTLLIQSQPHEYSQHVSNSKITSSHTPQ</sequence>
<keyword evidence="3" id="KW-1185">Reference proteome</keyword>
<dbReference type="AlphaFoldDB" id="A0A9Q3IMM1"/>
<name>A0A9Q3IMM1_9BASI</name>
<reference evidence="2" key="1">
    <citation type="submission" date="2021-03" db="EMBL/GenBank/DDBJ databases">
        <title>Draft genome sequence of rust myrtle Austropuccinia psidii MF-1, a brazilian biotype.</title>
        <authorList>
            <person name="Quecine M.C."/>
            <person name="Pachon D.M.R."/>
            <person name="Bonatelli M.L."/>
            <person name="Correr F.H."/>
            <person name="Franceschini L.M."/>
            <person name="Leite T.F."/>
            <person name="Margarido G.R.A."/>
            <person name="Almeida C.A."/>
            <person name="Ferrarezi J.A."/>
            <person name="Labate C.A."/>
        </authorList>
    </citation>
    <scope>NUCLEOTIDE SEQUENCE</scope>
    <source>
        <strain evidence="2">MF-1</strain>
    </source>
</reference>
<protein>
    <submittedName>
        <fullName evidence="2">Uncharacterized protein</fullName>
    </submittedName>
</protein>